<comment type="subcellular location">
    <subcellularLocation>
        <location evidence="1">Membrane</location>
        <topology evidence="1">Multi-pass membrane protein</topology>
    </subcellularLocation>
</comment>
<evidence type="ECO:0000256" key="1">
    <source>
        <dbReference type="ARBA" id="ARBA00004141"/>
    </source>
</evidence>
<feature type="transmembrane region" description="Helical" evidence="6">
    <location>
        <begin position="18"/>
        <end position="38"/>
    </location>
</feature>
<organism evidence="7 8">
    <name type="scientific">Conoideocrella luteorostrata</name>
    <dbReference type="NCBI Taxonomy" id="1105319"/>
    <lineage>
        <taxon>Eukaryota</taxon>
        <taxon>Fungi</taxon>
        <taxon>Dikarya</taxon>
        <taxon>Ascomycota</taxon>
        <taxon>Pezizomycotina</taxon>
        <taxon>Sordariomycetes</taxon>
        <taxon>Hypocreomycetidae</taxon>
        <taxon>Hypocreales</taxon>
        <taxon>Clavicipitaceae</taxon>
        <taxon>Conoideocrella</taxon>
    </lineage>
</organism>
<evidence type="ECO:0000256" key="2">
    <source>
        <dbReference type="ARBA" id="ARBA00005587"/>
    </source>
</evidence>
<sequence>MMPSFGIADAYGGYTAEYFNALGFFLLLWGVFNLFLLIASFRFNVVYILIFTALELCLCFDAAAQFIHAGGNIAASNSFMTIAGAFAFIASVLGYYAVLHYLCQESLPFRVSLGDTSRFFKKPSHLALKDENGGLV</sequence>
<comment type="similarity">
    <text evidence="2">Belongs to the acetate uptake transporter (AceTr) (TC 2.A.96) family.</text>
</comment>
<dbReference type="EMBL" id="JASWJB010000120">
    <property type="protein sequence ID" value="KAK2596110.1"/>
    <property type="molecule type" value="Genomic_DNA"/>
</dbReference>
<keyword evidence="8" id="KW-1185">Reference proteome</keyword>
<feature type="transmembrane region" description="Helical" evidence="6">
    <location>
        <begin position="45"/>
        <end position="67"/>
    </location>
</feature>
<comment type="caution">
    <text evidence="7">The sequence shown here is derived from an EMBL/GenBank/DDBJ whole genome shotgun (WGS) entry which is preliminary data.</text>
</comment>
<keyword evidence="5 6" id="KW-0472">Membrane</keyword>
<evidence type="ECO:0000256" key="6">
    <source>
        <dbReference type="SAM" id="Phobius"/>
    </source>
</evidence>
<dbReference type="PANTHER" id="PTHR31123">
    <property type="entry name" value="ACCUMULATION OF DYADS PROTEIN 2-RELATED"/>
    <property type="match status" value="1"/>
</dbReference>
<dbReference type="Pfam" id="PF01184">
    <property type="entry name" value="Gpr1_Fun34_YaaH"/>
    <property type="match status" value="1"/>
</dbReference>
<dbReference type="GO" id="GO:0015123">
    <property type="term" value="F:acetate transmembrane transporter activity"/>
    <property type="evidence" value="ECO:0007669"/>
    <property type="project" value="TreeGrafter"/>
</dbReference>
<dbReference type="InterPro" id="IPR000791">
    <property type="entry name" value="Gpr1/Fun34/SatP-like"/>
</dbReference>
<dbReference type="Proteomes" id="UP001251528">
    <property type="component" value="Unassembled WGS sequence"/>
</dbReference>
<name>A0AAJ0FTE8_9HYPO</name>
<reference evidence="7" key="1">
    <citation type="submission" date="2023-06" db="EMBL/GenBank/DDBJ databases">
        <title>Conoideocrella luteorostrata (Hypocreales: Clavicipitaceae), a potential biocontrol fungus for elongate hemlock scale in United States Christmas tree production areas.</title>
        <authorList>
            <person name="Barrett H."/>
            <person name="Lovett B."/>
            <person name="Macias A.M."/>
            <person name="Stajich J.E."/>
            <person name="Kasson M.T."/>
        </authorList>
    </citation>
    <scope>NUCLEOTIDE SEQUENCE</scope>
    <source>
        <strain evidence="7">ARSEF 14590</strain>
    </source>
</reference>
<evidence type="ECO:0000313" key="7">
    <source>
        <dbReference type="EMBL" id="KAK2596110.1"/>
    </source>
</evidence>
<gene>
    <name evidence="7" type="ORF">QQS21_006457</name>
</gene>
<evidence type="ECO:0000256" key="5">
    <source>
        <dbReference type="ARBA" id="ARBA00023136"/>
    </source>
</evidence>
<evidence type="ECO:0000256" key="3">
    <source>
        <dbReference type="ARBA" id="ARBA00022692"/>
    </source>
</evidence>
<accession>A0AAJ0FTE8</accession>
<evidence type="ECO:0000256" key="4">
    <source>
        <dbReference type="ARBA" id="ARBA00022989"/>
    </source>
</evidence>
<feature type="transmembrane region" description="Helical" evidence="6">
    <location>
        <begin position="79"/>
        <end position="102"/>
    </location>
</feature>
<dbReference type="PANTHER" id="PTHR31123:SF7">
    <property type="entry name" value="MARVEL DOMAIN-CONTAINING PROTEIN"/>
    <property type="match status" value="1"/>
</dbReference>
<evidence type="ECO:0000313" key="8">
    <source>
        <dbReference type="Proteomes" id="UP001251528"/>
    </source>
</evidence>
<keyword evidence="3 6" id="KW-0812">Transmembrane</keyword>
<dbReference type="AlphaFoldDB" id="A0AAJ0FTE8"/>
<protein>
    <submittedName>
        <fullName evidence="7">Uncharacterized protein</fullName>
    </submittedName>
</protein>
<keyword evidence="4 6" id="KW-1133">Transmembrane helix</keyword>
<dbReference type="InterPro" id="IPR051633">
    <property type="entry name" value="AceTr"/>
</dbReference>
<proteinExistence type="inferred from homology"/>
<dbReference type="GO" id="GO:0005886">
    <property type="term" value="C:plasma membrane"/>
    <property type="evidence" value="ECO:0007669"/>
    <property type="project" value="TreeGrafter"/>
</dbReference>